<dbReference type="EC" id="3.1.26.5" evidence="6"/>
<evidence type="ECO:0000313" key="7">
    <source>
        <dbReference type="EMBL" id="OGE10501.1"/>
    </source>
</evidence>
<keyword evidence="5" id="KW-0694">RNA-binding</keyword>
<dbReference type="EMBL" id="MFBS01000010">
    <property type="protein sequence ID" value="OGE10501.1"/>
    <property type="molecule type" value="Genomic_DNA"/>
</dbReference>
<dbReference type="STRING" id="1797729.A3A60_03085"/>
<keyword evidence="1" id="KW-0819">tRNA processing</keyword>
<dbReference type="Gene3D" id="3.30.230.10">
    <property type="match status" value="1"/>
</dbReference>
<protein>
    <recommendedName>
        <fullName evidence="6">Ribonuclease P protein component</fullName>
        <ecNumber evidence="6">3.1.26.5</ecNumber>
    </recommendedName>
</protein>
<dbReference type="GO" id="GO:0004526">
    <property type="term" value="F:ribonuclease P activity"/>
    <property type="evidence" value="ECO:0007669"/>
    <property type="project" value="UniProtKB-UniRule"/>
</dbReference>
<dbReference type="PANTHER" id="PTHR33992:SF1">
    <property type="entry name" value="RIBONUCLEASE P PROTEIN COMPONENT"/>
    <property type="match status" value="1"/>
</dbReference>
<dbReference type="NCBIfam" id="TIGR00188">
    <property type="entry name" value="rnpA"/>
    <property type="match status" value="1"/>
</dbReference>
<dbReference type="GO" id="GO:0030677">
    <property type="term" value="C:ribonuclease P complex"/>
    <property type="evidence" value="ECO:0007669"/>
    <property type="project" value="TreeGrafter"/>
</dbReference>
<comment type="caution">
    <text evidence="7">The sequence shown here is derived from an EMBL/GenBank/DDBJ whole genome shotgun (WGS) entry which is preliminary data.</text>
</comment>
<name>A0A1F5I2B3_9BACT</name>
<dbReference type="SUPFAM" id="SSF54211">
    <property type="entry name" value="Ribosomal protein S5 domain 2-like"/>
    <property type="match status" value="1"/>
</dbReference>
<evidence type="ECO:0000256" key="2">
    <source>
        <dbReference type="ARBA" id="ARBA00022722"/>
    </source>
</evidence>
<organism evidence="7 8">
    <name type="scientific">Candidatus Curtissbacteria bacterium RIFCSPLOWO2_01_FULL_42_26</name>
    <dbReference type="NCBI Taxonomy" id="1797729"/>
    <lineage>
        <taxon>Bacteria</taxon>
        <taxon>Candidatus Curtissiibacteriota</taxon>
    </lineage>
</organism>
<dbReference type="InterPro" id="IPR000100">
    <property type="entry name" value="RNase_P"/>
</dbReference>
<keyword evidence="2" id="KW-0540">Nuclease</keyword>
<gene>
    <name evidence="7" type="ORF">A3A60_03085</name>
</gene>
<keyword evidence="3" id="KW-0255">Endonuclease</keyword>
<evidence type="ECO:0000256" key="3">
    <source>
        <dbReference type="ARBA" id="ARBA00022759"/>
    </source>
</evidence>
<accession>A0A1F5I2B3</accession>
<dbReference type="InterPro" id="IPR014721">
    <property type="entry name" value="Ribsml_uS5_D2-typ_fold_subgr"/>
</dbReference>
<evidence type="ECO:0000256" key="4">
    <source>
        <dbReference type="ARBA" id="ARBA00022801"/>
    </source>
</evidence>
<proteinExistence type="predicted"/>
<dbReference type="Pfam" id="PF00825">
    <property type="entry name" value="Ribonuclease_P"/>
    <property type="match status" value="1"/>
</dbReference>
<evidence type="ECO:0000256" key="6">
    <source>
        <dbReference type="NCBIfam" id="TIGR00188"/>
    </source>
</evidence>
<evidence type="ECO:0000313" key="8">
    <source>
        <dbReference type="Proteomes" id="UP000179227"/>
    </source>
</evidence>
<dbReference type="PANTHER" id="PTHR33992">
    <property type="entry name" value="RIBONUCLEASE P PROTEIN COMPONENT"/>
    <property type="match status" value="1"/>
</dbReference>
<evidence type="ECO:0000256" key="5">
    <source>
        <dbReference type="ARBA" id="ARBA00022884"/>
    </source>
</evidence>
<dbReference type="GO" id="GO:0000049">
    <property type="term" value="F:tRNA binding"/>
    <property type="evidence" value="ECO:0007669"/>
    <property type="project" value="InterPro"/>
</dbReference>
<dbReference type="AlphaFoldDB" id="A0A1F5I2B3"/>
<dbReference type="GO" id="GO:0042781">
    <property type="term" value="F:3'-tRNA processing endoribonuclease activity"/>
    <property type="evidence" value="ECO:0007669"/>
    <property type="project" value="TreeGrafter"/>
</dbReference>
<dbReference type="InterPro" id="IPR020568">
    <property type="entry name" value="Ribosomal_Su5_D2-typ_SF"/>
</dbReference>
<sequence>MLPPRNRFSLSRDKISLRAGKRVENDQLRLVAKSEGGFFKVAIVVSKKVAARAVDRNRIRRLITEVIREHIGGIKFQGFLTVIAKQNIAKFKKNQIESKILKLIEKL</sequence>
<evidence type="ECO:0000256" key="1">
    <source>
        <dbReference type="ARBA" id="ARBA00022694"/>
    </source>
</evidence>
<dbReference type="Proteomes" id="UP000179227">
    <property type="component" value="Unassembled WGS sequence"/>
</dbReference>
<reference evidence="7 8" key="1">
    <citation type="journal article" date="2016" name="Nat. Commun.">
        <title>Thousands of microbial genomes shed light on interconnected biogeochemical processes in an aquifer system.</title>
        <authorList>
            <person name="Anantharaman K."/>
            <person name="Brown C.T."/>
            <person name="Hug L.A."/>
            <person name="Sharon I."/>
            <person name="Castelle C.J."/>
            <person name="Probst A.J."/>
            <person name="Thomas B.C."/>
            <person name="Singh A."/>
            <person name="Wilkins M.J."/>
            <person name="Karaoz U."/>
            <person name="Brodie E.L."/>
            <person name="Williams K.H."/>
            <person name="Hubbard S.S."/>
            <person name="Banfield J.F."/>
        </authorList>
    </citation>
    <scope>NUCLEOTIDE SEQUENCE [LARGE SCALE GENOMIC DNA]</scope>
</reference>
<keyword evidence="4" id="KW-0378">Hydrolase</keyword>